<feature type="repeat" description="TPR" evidence="3">
    <location>
        <begin position="593"/>
        <end position="626"/>
    </location>
</feature>
<dbReference type="Pfam" id="PF14559">
    <property type="entry name" value="TPR_19"/>
    <property type="match status" value="1"/>
</dbReference>
<evidence type="ECO:0000256" key="2">
    <source>
        <dbReference type="ARBA" id="ARBA00022803"/>
    </source>
</evidence>
<feature type="repeat" description="TPR" evidence="3">
    <location>
        <begin position="452"/>
        <end position="485"/>
    </location>
</feature>
<dbReference type="InterPro" id="IPR040962">
    <property type="entry name" value="TPR_22"/>
</dbReference>
<evidence type="ECO:0000313" key="5">
    <source>
        <dbReference type="Proteomes" id="UP001209540"/>
    </source>
</evidence>
<accession>A0AAD5KHQ5</accession>
<dbReference type="InterPro" id="IPR011990">
    <property type="entry name" value="TPR-like_helical_dom_sf"/>
</dbReference>
<evidence type="ECO:0008006" key="6">
    <source>
        <dbReference type="Google" id="ProtNLM"/>
    </source>
</evidence>
<evidence type="ECO:0000256" key="1">
    <source>
        <dbReference type="ARBA" id="ARBA00022737"/>
    </source>
</evidence>
<evidence type="ECO:0000256" key="3">
    <source>
        <dbReference type="PROSITE-ProRule" id="PRU00339"/>
    </source>
</evidence>
<dbReference type="Pfam" id="PF13181">
    <property type="entry name" value="TPR_8"/>
    <property type="match status" value="1"/>
</dbReference>
<feature type="repeat" description="TPR" evidence="3">
    <location>
        <begin position="559"/>
        <end position="592"/>
    </location>
</feature>
<dbReference type="Gene3D" id="1.25.40.10">
    <property type="entry name" value="Tetratricopeptide repeat domain"/>
    <property type="match status" value="5"/>
</dbReference>
<keyword evidence="1" id="KW-0677">Repeat</keyword>
<sequence>MNNAKANLKAAREAIGAKKFDDAVKACNRIILWESGNYNAWVFLGVAYTGLENDEEAEKSYRRAIEINPEQLLAWQGLVSFYEKRGRKDDMAKIIHEILPKVIESGDGNRLVDYLNKLVDIYEKNDQDKYIVTLKLFLPDSPYYNIIKDTKGIRQPLDIWTTITELTEADQSRMVESRVQSRRMGIHAGPPEEIRAQVEAEVYSKSQLGDMYEKLLDLADTHEKTCALQLKLLSFWFKRLPAIPEKSTIYKNIMDLADTLVQENTDNALPYEILLESTDAQDIEQYDKDLLNAIKSKFPDTGLGKLIQGYHLYQTGEIDGAFDLFGDGLELFPGSLFGYQSLSWIYYECKEYETGLEYATKGRDLVRKKGRETGKTLEKVLISMELCMAHCYRHLDTKYYPDATALYKKVLALDPNEISALEGTALIQREGGHFDQALEYFEKVYRLDPTRHIALAEIGWIYCEKEDYEKAIQYITQATELAQEEVAEYYYRLGRVYWAIGGDENTKKAFKYFMQAVKLNPEFASGFTFVGHYYRQVQNDPMRAKKCYQKAFMLDALDTDAAFYLSNYYVQDNETREAEAVFKQVTELAPKTGWAWRRLGYAMMNTNDYAESITCFQKALRCDTSDLRCWEGLAEAYAHEGRFVAALKAFGRATDLDPTSIHANYEKALVKQKIGLLDEAIEGFMTTLELAQEQNKPNYLPAIKGLADTYLEQAKEEIQQGFFGRAADSCGKVIKTAWIGLQQDASIIGFWKLMGDACALYRIVPTNLHLCAYTELQQAMMLLLETDGTSPHQRLGFPENDTSADLLNDFVGLDVTVDGFYLPPKTALSVILTCAGFAYKRGLVLCKGHRLIAPALWHDIALLYHWMAEENRSDDGQEQVYVETAMRCVRTALKQEPTQYLYWNTLGVVAIRDSPKISHYAFTKAMELNSRSAVPWTNYGFLCLSRKDYELANQAFDMAHALDPEWISAWVGQAYVASLWGTSDASAIFQHAFESSNGSSTESSYGYAETAFTQLSSLPKVDENGVNVILSPAFALQKLTEQKLDDALALNLLGLLLERMGHYDRASEALAGAILALEAQAEQGRITQDEMNQRVAKVHCNLGRTLCASENFEGALSSYHSALEHMTTGSTRVYCQLGAGIAYYFTDRLEESLGMFETALNETESDLDLRMDVTVLLSKVLWALGGEEQRSVAKDQMFSSIADNPSYLPAIFSLCVMGILEEDDTLTDAALQELTKMPVDAAYDKDQDQKITWLFSRYFRLKNNPEQAIRSLAKSVYRLPWLSGLWNHLASNLLEFPDNNTAATKNTITLSALTLTNHSKTTTADAKAEAYEHAAQASLADENEVSAKQAANRAVMIAPWRANAWKTVAAVHKCSA</sequence>
<feature type="repeat" description="TPR" evidence="3">
    <location>
        <begin position="627"/>
        <end position="660"/>
    </location>
</feature>
<dbReference type="PROSITE" id="PS50293">
    <property type="entry name" value="TPR_REGION"/>
    <property type="match status" value="1"/>
</dbReference>
<feature type="repeat" description="TPR" evidence="3">
    <location>
        <begin position="933"/>
        <end position="966"/>
    </location>
</feature>
<comment type="caution">
    <text evidence="4">The sequence shown here is derived from an EMBL/GenBank/DDBJ whole genome shotgun (WGS) entry which is preliminary data.</text>
</comment>
<dbReference type="SUPFAM" id="SSF48452">
    <property type="entry name" value="TPR-like"/>
    <property type="match status" value="4"/>
</dbReference>
<dbReference type="SMART" id="SM00671">
    <property type="entry name" value="SEL1"/>
    <property type="match status" value="2"/>
</dbReference>
<dbReference type="InterPro" id="IPR019734">
    <property type="entry name" value="TPR_rpt"/>
</dbReference>
<reference evidence="4" key="1">
    <citation type="journal article" date="2022" name="IScience">
        <title>Evolution of zygomycete secretomes and the origins of terrestrial fungal ecologies.</title>
        <authorList>
            <person name="Chang Y."/>
            <person name="Wang Y."/>
            <person name="Mondo S."/>
            <person name="Ahrendt S."/>
            <person name="Andreopoulos W."/>
            <person name="Barry K."/>
            <person name="Beard J."/>
            <person name="Benny G.L."/>
            <person name="Blankenship S."/>
            <person name="Bonito G."/>
            <person name="Cuomo C."/>
            <person name="Desiro A."/>
            <person name="Gervers K.A."/>
            <person name="Hundley H."/>
            <person name="Kuo A."/>
            <person name="LaButti K."/>
            <person name="Lang B.F."/>
            <person name="Lipzen A."/>
            <person name="O'Donnell K."/>
            <person name="Pangilinan J."/>
            <person name="Reynolds N."/>
            <person name="Sandor L."/>
            <person name="Smith M.E."/>
            <person name="Tsang A."/>
            <person name="Grigoriev I.V."/>
            <person name="Stajich J.E."/>
            <person name="Spatafora J.W."/>
        </authorList>
    </citation>
    <scope>NUCLEOTIDE SEQUENCE</scope>
    <source>
        <strain evidence="4">RSA 2281</strain>
    </source>
</reference>
<protein>
    <recommendedName>
        <fullName evidence="6">Superkiller protein 3</fullName>
    </recommendedName>
</protein>
<proteinExistence type="predicted"/>
<dbReference type="InterPro" id="IPR006597">
    <property type="entry name" value="Sel1-like"/>
</dbReference>
<dbReference type="Pfam" id="PF13432">
    <property type="entry name" value="TPR_16"/>
    <property type="match status" value="1"/>
</dbReference>
<dbReference type="SUPFAM" id="SSF81901">
    <property type="entry name" value="HCP-like"/>
    <property type="match status" value="1"/>
</dbReference>
<dbReference type="PANTHER" id="PTHR15704:SF7">
    <property type="entry name" value="SUPERKILLER COMPLEX PROTEIN 3"/>
    <property type="match status" value="1"/>
</dbReference>
<feature type="repeat" description="TPR" evidence="3">
    <location>
        <begin position="418"/>
        <end position="451"/>
    </location>
</feature>
<keyword evidence="2 3" id="KW-0802">TPR repeat</keyword>
<dbReference type="GO" id="GO:0006401">
    <property type="term" value="P:RNA catabolic process"/>
    <property type="evidence" value="ECO:0007669"/>
    <property type="project" value="InterPro"/>
</dbReference>
<dbReference type="Pfam" id="PF18833">
    <property type="entry name" value="TPR_22"/>
    <property type="match status" value="1"/>
</dbReference>
<evidence type="ECO:0000313" key="4">
    <source>
        <dbReference type="EMBL" id="KAI9271925.1"/>
    </source>
</evidence>
<dbReference type="PROSITE" id="PS50005">
    <property type="entry name" value="TPR"/>
    <property type="match status" value="7"/>
</dbReference>
<dbReference type="EMBL" id="JAIXMP010000006">
    <property type="protein sequence ID" value="KAI9271925.1"/>
    <property type="molecule type" value="Genomic_DNA"/>
</dbReference>
<dbReference type="PANTHER" id="PTHR15704">
    <property type="entry name" value="SUPERKILLER 3 PROTEIN-RELATED"/>
    <property type="match status" value="1"/>
</dbReference>
<name>A0AAD5KHQ5_9FUNG</name>
<keyword evidence="5" id="KW-1185">Reference proteome</keyword>
<organism evidence="4 5">
    <name type="scientific">Phascolomyces articulosus</name>
    <dbReference type="NCBI Taxonomy" id="60185"/>
    <lineage>
        <taxon>Eukaryota</taxon>
        <taxon>Fungi</taxon>
        <taxon>Fungi incertae sedis</taxon>
        <taxon>Mucoromycota</taxon>
        <taxon>Mucoromycotina</taxon>
        <taxon>Mucoromycetes</taxon>
        <taxon>Mucorales</taxon>
        <taxon>Lichtheimiaceae</taxon>
        <taxon>Phascolomyces</taxon>
    </lineage>
</organism>
<dbReference type="SMART" id="SM00028">
    <property type="entry name" value="TPR"/>
    <property type="match status" value="16"/>
</dbReference>
<dbReference type="InterPro" id="IPR039226">
    <property type="entry name" value="Ski3/TTC37"/>
</dbReference>
<dbReference type="GO" id="GO:0055087">
    <property type="term" value="C:Ski complex"/>
    <property type="evidence" value="ECO:0007669"/>
    <property type="project" value="InterPro"/>
</dbReference>
<dbReference type="Proteomes" id="UP001209540">
    <property type="component" value="Unassembled WGS sequence"/>
</dbReference>
<feature type="repeat" description="TPR" evidence="3">
    <location>
        <begin position="38"/>
        <end position="71"/>
    </location>
</feature>
<reference evidence="4" key="2">
    <citation type="submission" date="2023-02" db="EMBL/GenBank/DDBJ databases">
        <authorList>
            <consortium name="DOE Joint Genome Institute"/>
            <person name="Mondo S.J."/>
            <person name="Chang Y."/>
            <person name="Wang Y."/>
            <person name="Ahrendt S."/>
            <person name="Andreopoulos W."/>
            <person name="Barry K."/>
            <person name="Beard J."/>
            <person name="Benny G.L."/>
            <person name="Blankenship S."/>
            <person name="Bonito G."/>
            <person name="Cuomo C."/>
            <person name="Desiro A."/>
            <person name="Gervers K.A."/>
            <person name="Hundley H."/>
            <person name="Kuo A."/>
            <person name="LaButti K."/>
            <person name="Lang B.F."/>
            <person name="Lipzen A."/>
            <person name="O'Donnell K."/>
            <person name="Pangilinan J."/>
            <person name="Reynolds N."/>
            <person name="Sandor L."/>
            <person name="Smith M.W."/>
            <person name="Tsang A."/>
            <person name="Grigoriev I.V."/>
            <person name="Stajich J.E."/>
            <person name="Spatafora J.W."/>
        </authorList>
    </citation>
    <scope>NUCLEOTIDE SEQUENCE</scope>
    <source>
        <strain evidence="4">RSA 2281</strain>
    </source>
</reference>
<gene>
    <name evidence="4" type="ORF">BDA99DRAFT_534395</name>
</gene>